<dbReference type="SUPFAM" id="SSF140490">
    <property type="entry name" value="Nqo1C-terminal domain-like"/>
    <property type="match status" value="1"/>
</dbReference>
<dbReference type="Pfam" id="PF10589">
    <property type="entry name" value="NADH_4Fe-4S"/>
    <property type="match status" value="1"/>
</dbReference>
<accession>A0A1H3ESH6</accession>
<evidence type="ECO:0000256" key="3">
    <source>
        <dbReference type="ARBA" id="ARBA00007523"/>
    </source>
</evidence>
<dbReference type="SUPFAM" id="SSF52833">
    <property type="entry name" value="Thioredoxin-like"/>
    <property type="match status" value="1"/>
</dbReference>
<dbReference type="Gene3D" id="3.40.30.10">
    <property type="entry name" value="Glutaredoxin"/>
    <property type="match status" value="1"/>
</dbReference>
<evidence type="ECO:0000256" key="4">
    <source>
        <dbReference type="ARBA" id="ARBA00022485"/>
    </source>
</evidence>
<evidence type="ECO:0000256" key="2">
    <source>
        <dbReference type="ARBA" id="ARBA00001966"/>
    </source>
</evidence>
<protein>
    <submittedName>
        <fullName evidence="9">[NiFe] hydrogenase diaphorase moiety large subunit</fullName>
    </submittedName>
</protein>
<dbReference type="SUPFAM" id="SSF142984">
    <property type="entry name" value="Nqo1 middle domain-like"/>
    <property type="match status" value="1"/>
</dbReference>
<dbReference type="Gene3D" id="1.10.10.1590">
    <property type="entry name" value="NADH-quinone oxidoreductase subunit E"/>
    <property type="match status" value="1"/>
</dbReference>
<dbReference type="Gene3D" id="1.20.1440.230">
    <property type="entry name" value="NADH-ubiquinone oxidoreductase 51kDa subunit, iron-sulphur binding domain"/>
    <property type="match status" value="1"/>
</dbReference>
<dbReference type="InterPro" id="IPR041921">
    <property type="entry name" value="NuoE_N"/>
</dbReference>
<evidence type="ECO:0000259" key="8">
    <source>
        <dbReference type="SMART" id="SM00928"/>
    </source>
</evidence>
<comment type="cofactor">
    <cofactor evidence="1">
        <name>FMN</name>
        <dbReference type="ChEBI" id="CHEBI:58210"/>
    </cofactor>
</comment>
<keyword evidence="10" id="KW-1185">Reference proteome</keyword>
<dbReference type="STRING" id="44576.SAMN05421881_100935"/>
<evidence type="ECO:0000256" key="6">
    <source>
        <dbReference type="ARBA" id="ARBA00023004"/>
    </source>
</evidence>
<feature type="domain" description="NADH-ubiquinone oxidoreductase 51kDa subunit iron-sulphur binding" evidence="8">
    <location>
        <begin position="466"/>
        <end position="511"/>
    </location>
</feature>
<dbReference type="RefSeq" id="WP_090412228.1">
    <property type="nucleotide sequence ID" value="NZ_FNOY01000009.1"/>
</dbReference>
<keyword evidence="4" id="KW-0004">4Fe-4S</keyword>
<dbReference type="GO" id="GO:0008137">
    <property type="term" value="F:NADH dehydrogenase (ubiquinone) activity"/>
    <property type="evidence" value="ECO:0007669"/>
    <property type="project" value="InterPro"/>
</dbReference>
<dbReference type="InterPro" id="IPR036249">
    <property type="entry name" value="Thioredoxin-like_sf"/>
</dbReference>
<evidence type="ECO:0000313" key="10">
    <source>
        <dbReference type="Proteomes" id="UP000198640"/>
    </source>
</evidence>
<dbReference type="PROSITE" id="PS00644">
    <property type="entry name" value="COMPLEX1_51K_1"/>
    <property type="match status" value="1"/>
</dbReference>
<dbReference type="PANTHER" id="PTHR43578:SF3">
    <property type="entry name" value="NADH-QUINONE OXIDOREDUCTASE SUBUNIT F"/>
    <property type="match status" value="1"/>
</dbReference>
<evidence type="ECO:0000256" key="7">
    <source>
        <dbReference type="ARBA" id="ARBA00023014"/>
    </source>
</evidence>
<dbReference type="InterPro" id="IPR037225">
    <property type="entry name" value="Nuo51_FMN-bd_sf"/>
</dbReference>
<dbReference type="InterPro" id="IPR011538">
    <property type="entry name" value="Nuo51_FMN-bd"/>
</dbReference>
<keyword evidence="6" id="KW-0408">Iron</keyword>
<dbReference type="InterPro" id="IPR001949">
    <property type="entry name" value="NADH-UbQ_OxRdtase_51kDa_CS"/>
</dbReference>
<reference evidence="9 10" key="1">
    <citation type="submission" date="2016-10" db="EMBL/GenBank/DDBJ databases">
        <authorList>
            <person name="de Groot N.N."/>
        </authorList>
    </citation>
    <scope>NUCLEOTIDE SEQUENCE [LARGE SCALE GENOMIC DNA]</scope>
    <source>
        <strain evidence="9 10">Nm1</strain>
    </source>
</reference>
<name>A0A1H3ESH6_9PROT</name>
<evidence type="ECO:0000313" key="9">
    <source>
        <dbReference type="EMBL" id="SDX81706.1"/>
    </source>
</evidence>
<dbReference type="InterPro" id="IPR037207">
    <property type="entry name" value="Nuop51_4Fe4S-bd_sf"/>
</dbReference>
<organism evidence="9 10">
    <name type="scientific">Nitrosomonas halophila</name>
    <dbReference type="NCBI Taxonomy" id="44576"/>
    <lineage>
        <taxon>Bacteria</taxon>
        <taxon>Pseudomonadati</taxon>
        <taxon>Pseudomonadota</taxon>
        <taxon>Betaproteobacteria</taxon>
        <taxon>Nitrosomonadales</taxon>
        <taxon>Nitrosomonadaceae</taxon>
        <taxon>Nitrosomonas</taxon>
    </lineage>
</organism>
<dbReference type="GO" id="GO:0046872">
    <property type="term" value="F:metal ion binding"/>
    <property type="evidence" value="ECO:0007669"/>
    <property type="project" value="UniProtKB-KW"/>
</dbReference>
<dbReference type="EMBL" id="FNOY01000009">
    <property type="protein sequence ID" value="SDX81706.1"/>
    <property type="molecule type" value="Genomic_DNA"/>
</dbReference>
<evidence type="ECO:0000256" key="1">
    <source>
        <dbReference type="ARBA" id="ARBA00001917"/>
    </source>
</evidence>
<dbReference type="FunFam" id="3.40.50.11540:FF:000001">
    <property type="entry name" value="NADH dehydrogenase [ubiquinone] flavoprotein 1, mitochondrial"/>
    <property type="match status" value="1"/>
</dbReference>
<dbReference type="GO" id="GO:0010181">
    <property type="term" value="F:FMN binding"/>
    <property type="evidence" value="ECO:0007669"/>
    <property type="project" value="InterPro"/>
</dbReference>
<dbReference type="PANTHER" id="PTHR43578">
    <property type="entry name" value="NADH-QUINONE OXIDOREDUCTASE SUBUNIT F"/>
    <property type="match status" value="1"/>
</dbReference>
<dbReference type="GO" id="GO:0051539">
    <property type="term" value="F:4 iron, 4 sulfur cluster binding"/>
    <property type="evidence" value="ECO:0007669"/>
    <property type="project" value="UniProtKB-KW"/>
</dbReference>
<dbReference type="Pfam" id="PF01257">
    <property type="entry name" value="2Fe-2S_thioredx"/>
    <property type="match status" value="1"/>
</dbReference>
<proteinExistence type="inferred from homology"/>
<gene>
    <name evidence="9" type="ORF">SAMN05421881_100935</name>
</gene>
<dbReference type="OrthoDB" id="9805533at2"/>
<dbReference type="AlphaFoldDB" id="A0A1H3ESH6"/>
<dbReference type="PROSITE" id="PS00645">
    <property type="entry name" value="COMPLEX1_51K_2"/>
    <property type="match status" value="1"/>
</dbReference>
<dbReference type="SUPFAM" id="SSF142019">
    <property type="entry name" value="Nqo1 FMN-binding domain-like"/>
    <property type="match status" value="1"/>
</dbReference>
<sequence length="587" mass="64219">MQKHGDTPLKDHLLHTLHMIQQRERCITDESIHRIAAQYSLPVSQVRAVVAFYAFFQTEPCGDYHLFFSNCPACGYEQAGQNLLQMLAHKLNVQIGQTRPDGRISLHETSCIGMCDHGASLLVNGQPLTGLESASIERLANQIETAAPLHNWPQDWMHTDSAVHKTNLLLEDSFVPGAGLRTTLARGTDAALEIITHSGLRGRGGAGFATGRKWRLCKAAAGDARYVVCNADEGEPGTFKDRWLLQQQAERVLEGMAICAFIIGARQGFLYLRGEYRYLLPHLQTTLAQQRRQGLLGKNIGGEPGFEFDVDIVIGAGAYICGEESALIESLEGKPGIPRNRPPFPVTQGYLGQPTVVNNVETFWAAASIIVNGADWFKSVGTPESSGSKLLSISGDCTAPGIYEYPFGITVHQILRECGAMNTQAVQIGGPAGTLIGRADFQRKIGFEDLSTGGSFMVFGETRDMMTVVQNFTKFFAHESCGFCTPCRVGTTLLKHNLEKIATGHGTHLDIQTLRETSNLVQRYAHCGLGHTAANPILNSLQSFPEIFGQRLAARSFTPNFDLDAALSEARRLTRRDDSKAHLDSGY</sequence>
<keyword evidence="7" id="KW-0411">Iron-sulfur</keyword>
<comment type="similarity">
    <text evidence="3">Belongs to the complex I 51 kDa subunit family.</text>
</comment>
<comment type="cofactor">
    <cofactor evidence="2">
        <name>[4Fe-4S] cluster</name>
        <dbReference type="ChEBI" id="CHEBI:49883"/>
    </cofactor>
</comment>
<dbReference type="Gene3D" id="3.10.20.600">
    <property type="match status" value="1"/>
</dbReference>
<dbReference type="Proteomes" id="UP000198640">
    <property type="component" value="Unassembled WGS sequence"/>
</dbReference>
<dbReference type="InterPro" id="IPR019575">
    <property type="entry name" value="Nuop51_4Fe4S-bd"/>
</dbReference>
<dbReference type="Gene3D" id="3.40.50.11540">
    <property type="entry name" value="NADH-ubiquinone oxidoreductase 51kDa subunit"/>
    <property type="match status" value="1"/>
</dbReference>
<dbReference type="SMART" id="SM00928">
    <property type="entry name" value="NADH_4Fe-4S"/>
    <property type="match status" value="1"/>
</dbReference>
<dbReference type="Pfam" id="PF01512">
    <property type="entry name" value="Complex1_51K"/>
    <property type="match status" value="1"/>
</dbReference>
<keyword evidence="5" id="KW-0479">Metal-binding</keyword>
<evidence type="ECO:0000256" key="5">
    <source>
        <dbReference type="ARBA" id="ARBA00022723"/>
    </source>
</evidence>